<dbReference type="InterPro" id="IPR003018">
    <property type="entry name" value="GAF"/>
</dbReference>
<dbReference type="CDD" id="cd00077">
    <property type="entry name" value="HDc"/>
    <property type="match status" value="1"/>
</dbReference>
<dbReference type="SUPFAM" id="SSF55781">
    <property type="entry name" value="GAF domain-like"/>
    <property type="match status" value="1"/>
</dbReference>
<accession>A0A0S8G3B9</accession>
<dbReference type="InterPro" id="IPR003607">
    <property type="entry name" value="HD/PDEase_dom"/>
</dbReference>
<evidence type="ECO:0000259" key="1">
    <source>
        <dbReference type="PROSITE" id="PS51832"/>
    </source>
</evidence>
<dbReference type="NCBIfam" id="TIGR00277">
    <property type="entry name" value="HDIG"/>
    <property type="match status" value="1"/>
</dbReference>
<dbReference type="SMART" id="SM00065">
    <property type="entry name" value="GAF"/>
    <property type="match status" value="1"/>
</dbReference>
<evidence type="ECO:0000313" key="2">
    <source>
        <dbReference type="EMBL" id="KPK67459.1"/>
    </source>
</evidence>
<dbReference type="InterPro" id="IPR037522">
    <property type="entry name" value="HD_GYP_dom"/>
</dbReference>
<dbReference type="EMBL" id="LJUO01000220">
    <property type="protein sequence ID" value="KPK67459.1"/>
    <property type="molecule type" value="Genomic_DNA"/>
</dbReference>
<dbReference type="SUPFAM" id="SSF109604">
    <property type="entry name" value="HD-domain/PDEase-like"/>
    <property type="match status" value="1"/>
</dbReference>
<dbReference type="Gene3D" id="1.10.3210.10">
    <property type="entry name" value="Hypothetical protein af1432"/>
    <property type="match status" value="1"/>
</dbReference>
<gene>
    <name evidence="2" type="ORF">AMJ87_13340</name>
</gene>
<dbReference type="PATRIC" id="fig|1703780.3.peg.2417"/>
<dbReference type="SMART" id="SM00471">
    <property type="entry name" value="HDc"/>
    <property type="match status" value="1"/>
</dbReference>
<dbReference type="PANTHER" id="PTHR43155">
    <property type="entry name" value="CYCLIC DI-GMP PHOSPHODIESTERASE PA4108-RELATED"/>
    <property type="match status" value="1"/>
</dbReference>
<protein>
    <recommendedName>
        <fullName evidence="1">HD-GYP domain-containing protein</fullName>
    </recommendedName>
</protein>
<dbReference type="AlphaFoldDB" id="A0A0S8G3B9"/>
<dbReference type="PANTHER" id="PTHR43155:SF2">
    <property type="entry name" value="CYCLIC DI-GMP PHOSPHODIESTERASE PA4108"/>
    <property type="match status" value="1"/>
</dbReference>
<sequence>MIVGVIVVYRLFKQYNQNIKHLSSLREIDHAMLSSLNHHGVMNTIIERINRTLCTDAAAVLTIDPSCNGDLNAEISFNLSDKLQEFIRTRGNGFVSAVIDNQKPLIISRIGADENDPFLATLRNEGFSSYLGAPIIVRHTMPIGVLTLYTKKPRKYNEKELDFISAISDQIAITIDRTQLLGRIKELNFESVRALVEAIEIRDPYTRGHSNQVADLAVMLAKALGFEQKELSLIAFAGLLHDIGKIAVPESILQKDDTLTPEEWKIIKKHPYHSAKIIEPVNNLKQVKDWILHHHERWDGCGYPNHMKGIEIPLQSRILAVCDTYSAMIEDRPYRKGLKLQQIKEEIKRVAGTQLDPVVAQAFLNLDLEEFNQRAYEKMEHQLHLPLSREQELTKQSILSYLNHDLMS</sequence>
<proteinExistence type="predicted"/>
<comment type="caution">
    <text evidence="2">The sequence shown here is derived from an EMBL/GenBank/DDBJ whole genome shotgun (WGS) entry which is preliminary data.</text>
</comment>
<organism evidence="2 3">
    <name type="scientific">candidate division WOR_3 bacterium SM23_60</name>
    <dbReference type="NCBI Taxonomy" id="1703780"/>
    <lineage>
        <taxon>Bacteria</taxon>
        <taxon>Bacteria division WOR-3</taxon>
    </lineage>
</organism>
<feature type="domain" description="HD-GYP" evidence="1">
    <location>
        <begin position="184"/>
        <end position="379"/>
    </location>
</feature>
<dbReference type="InterPro" id="IPR006675">
    <property type="entry name" value="HDIG_dom"/>
</dbReference>
<dbReference type="InterPro" id="IPR029016">
    <property type="entry name" value="GAF-like_dom_sf"/>
</dbReference>
<evidence type="ECO:0000313" key="3">
    <source>
        <dbReference type="Proteomes" id="UP000051096"/>
    </source>
</evidence>
<dbReference type="Pfam" id="PF01590">
    <property type="entry name" value="GAF"/>
    <property type="match status" value="1"/>
</dbReference>
<reference evidence="2 3" key="1">
    <citation type="journal article" date="2015" name="Microbiome">
        <title>Genomic resolution of linkages in carbon, nitrogen, and sulfur cycling among widespread estuary sediment bacteria.</title>
        <authorList>
            <person name="Baker B.J."/>
            <person name="Lazar C.S."/>
            <person name="Teske A.P."/>
            <person name="Dick G.J."/>
        </authorList>
    </citation>
    <scope>NUCLEOTIDE SEQUENCE [LARGE SCALE GENOMIC DNA]</scope>
    <source>
        <strain evidence="2">SM23_60</strain>
    </source>
</reference>
<dbReference type="PROSITE" id="PS51832">
    <property type="entry name" value="HD_GYP"/>
    <property type="match status" value="1"/>
</dbReference>
<dbReference type="Gene3D" id="3.30.450.40">
    <property type="match status" value="1"/>
</dbReference>
<dbReference type="Pfam" id="PF13487">
    <property type="entry name" value="HD_5"/>
    <property type="match status" value="1"/>
</dbReference>
<name>A0A0S8G3B9_UNCW3</name>
<dbReference type="Proteomes" id="UP000051096">
    <property type="component" value="Unassembled WGS sequence"/>
</dbReference>